<accession>A0ABX0ZR85</accession>
<sequence length="1237" mass="132711">MGRWENDESGLDPDRVAEVIVEGSEEAIGRRGSGYLVRAGVVLTAAHVVRGQEAVRVRFKADRPGEWTAGATVAWSELSLDVAVLVIARTDRPEERVAPVRYARVGGRDGGLPCTAMGFPRHKIRQDPPDAAGSPATSFYRDSAHVLAVASPWSNLREGTLSLRVRAPDHDPDPSASPWEGMSGAAVWSNGYVIGLILRHHATDGPGELAAGRVDRWYAELSEARLHELAAFIGLPSRGGLATVGPPPDPDLRWREGLRALRAAERAAAGTSPYRLGRPRSGRHQVHVEQTVTMAVADGSGTTHAGSERLPAARALLSCRHLVLEGTSGAGKSTFARHLAGSLADDSPHDRSRSRAFADIPGVGVVVPAAHLLGDAPLPSLLRGSVYRRLGVRLARELPTDFFERSPGADPWLLLVDGLDEIPDQADRARVVDTVAADAARPDSPFRWIVTTRPPASGELEPLWDAGFGRCILMPFRDEELRLLAQGWLAGPDPGSGTRATADEQVEEFFRQTEASGLRQLVRTPLLAAIALAVFRQSDGRGLPSGRPGLYREFVSYLLTGRDSEGERRAAFRVAALAVGVNGPAADWLYGHRGLLLQHLASRTPTGNASLLDLAESWTRNHVPELPAFLVGWTDLVRTLLTGTGLIGNDEATGTIEWAHRSFADYLAAREAAGELPDDWTGGLPGADPLLRQALESEGQEQAVLTIACWAERHATAAERLLRQLLAASDAFDPLALKAGDIAIDGDSTLVDRHAALAGRLLAEGVGTTELLAEQIMDRLVERARSVFNGESFCRIVAAQPRRERARQALLATAQDGALPPAARTDAAVALGRLFGLRLLREMTRPLLSTDGWAQYTEATARGSLWVPVSDVRVLVAHKLSRLGAGARPLVNDFLDRLALPANDAWGRFVAADAAVAVGDSARALSFVSPPAYGSERLYAREISVLLRVGAHTQATAAIDDLFAACAPDNSRGVDQLGQEIGGIVASYMEAGLTHDARSIADRAVAMTTGRARVTALLALANAGDPAPAVRDLVARAEGDAGPEADGMALAAWIMLADGLWELGRKSEVSGACHTLLEGRLSVDDHTAMALARILQRVGDKRAQQIMRLLTASGYREIRYRAARELLDSGDRQAGLDALRELSKADPADLWDVLGVARSLLEVNAEEDAVRLLVRLVQQTPAGRWESCSGAIELLCRLRPAEARRVLFGPAVDRGLFDVPNSRVTNALRRLRTETDG</sequence>
<protein>
    <submittedName>
        <fullName evidence="2">Trypsin-like serine protease</fullName>
    </submittedName>
</protein>
<dbReference type="Gene3D" id="3.40.50.300">
    <property type="entry name" value="P-loop containing nucleotide triphosphate hydrolases"/>
    <property type="match status" value="1"/>
</dbReference>
<gene>
    <name evidence="2" type="ORF">HCN08_24135</name>
</gene>
<dbReference type="InterPro" id="IPR007111">
    <property type="entry name" value="NACHT_NTPase"/>
</dbReference>
<evidence type="ECO:0000313" key="2">
    <source>
        <dbReference type="EMBL" id="NJP46474.1"/>
    </source>
</evidence>
<dbReference type="Gene3D" id="2.40.10.10">
    <property type="entry name" value="Trypsin-like serine proteases"/>
    <property type="match status" value="1"/>
</dbReference>
<proteinExistence type="predicted"/>
<dbReference type="Proteomes" id="UP000734511">
    <property type="component" value="Unassembled WGS sequence"/>
</dbReference>
<dbReference type="SUPFAM" id="SSF50494">
    <property type="entry name" value="Trypsin-like serine proteases"/>
    <property type="match status" value="1"/>
</dbReference>
<comment type="caution">
    <text evidence="2">The sequence shown here is derived from an EMBL/GenBank/DDBJ whole genome shotgun (WGS) entry which is preliminary data.</text>
</comment>
<feature type="domain" description="NACHT" evidence="1">
    <location>
        <begin position="320"/>
        <end position="454"/>
    </location>
</feature>
<keyword evidence="3" id="KW-1185">Reference proteome</keyword>
<dbReference type="CDD" id="cd02019">
    <property type="entry name" value="NK"/>
    <property type="match status" value="1"/>
</dbReference>
<dbReference type="InterPro" id="IPR027417">
    <property type="entry name" value="P-loop_NTPase"/>
</dbReference>
<dbReference type="InterPro" id="IPR043504">
    <property type="entry name" value="Peptidase_S1_PA_chymotrypsin"/>
</dbReference>
<dbReference type="RefSeq" id="WP_167985337.1">
    <property type="nucleotide sequence ID" value="NZ_JAATEJ010000022.1"/>
</dbReference>
<dbReference type="Pfam" id="PF13365">
    <property type="entry name" value="Trypsin_2"/>
    <property type="match status" value="1"/>
</dbReference>
<dbReference type="PROSITE" id="PS50837">
    <property type="entry name" value="NACHT"/>
    <property type="match status" value="1"/>
</dbReference>
<organism evidence="2 3">
    <name type="scientific">Actinacidiphila epipremni</name>
    <dbReference type="NCBI Taxonomy" id="2053013"/>
    <lineage>
        <taxon>Bacteria</taxon>
        <taxon>Bacillati</taxon>
        <taxon>Actinomycetota</taxon>
        <taxon>Actinomycetes</taxon>
        <taxon>Kitasatosporales</taxon>
        <taxon>Streptomycetaceae</taxon>
        <taxon>Actinacidiphila</taxon>
    </lineage>
</organism>
<evidence type="ECO:0000313" key="3">
    <source>
        <dbReference type="Proteomes" id="UP000734511"/>
    </source>
</evidence>
<dbReference type="SUPFAM" id="SSF52540">
    <property type="entry name" value="P-loop containing nucleoside triphosphate hydrolases"/>
    <property type="match status" value="1"/>
</dbReference>
<dbReference type="InterPro" id="IPR009003">
    <property type="entry name" value="Peptidase_S1_PA"/>
</dbReference>
<reference evidence="2 3" key="1">
    <citation type="submission" date="2020-03" db="EMBL/GenBank/DDBJ databases">
        <title>WGS of actinomycetes isolated from Thailand.</title>
        <authorList>
            <person name="Thawai C."/>
        </authorList>
    </citation>
    <scope>NUCLEOTIDE SEQUENCE [LARGE SCALE GENOMIC DNA]</scope>
    <source>
        <strain evidence="2 3">PRB2-1</strain>
    </source>
</reference>
<evidence type="ECO:0000259" key="1">
    <source>
        <dbReference type="PROSITE" id="PS50837"/>
    </source>
</evidence>
<dbReference type="EMBL" id="JAATEJ010000022">
    <property type="protein sequence ID" value="NJP46474.1"/>
    <property type="molecule type" value="Genomic_DNA"/>
</dbReference>
<name>A0ABX0ZR85_9ACTN</name>